<evidence type="ECO:0000313" key="4">
    <source>
        <dbReference type="Proteomes" id="UP001302652"/>
    </source>
</evidence>
<protein>
    <submittedName>
        <fullName evidence="3">Isochorismatase family protein</fullName>
    </submittedName>
</protein>
<evidence type="ECO:0000259" key="2">
    <source>
        <dbReference type="Pfam" id="PF00857"/>
    </source>
</evidence>
<dbReference type="InterPro" id="IPR036380">
    <property type="entry name" value="Isochorismatase-like_sf"/>
</dbReference>
<sequence>MTHVVVVGLLANTCIEDTARYATELGFHVTLVRDATAALTREMMHAAHELNGPTYAHAIVTTDELIASLN</sequence>
<keyword evidence="4" id="KW-1185">Reference proteome</keyword>
<keyword evidence="1" id="KW-0378">Hydrolase</keyword>
<evidence type="ECO:0000256" key="1">
    <source>
        <dbReference type="ARBA" id="ARBA00022801"/>
    </source>
</evidence>
<reference evidence="3 4" key="1">
    <citation type="submission" date="2023-10" db="EMBL/GenBank/DDBJ databases">
        <title>Surface-active antibiotics is a multifunctional adaptation for post-fire microbes.</title>
        <authorList>
            <person name="Liu M.D."/>
            <person name="Du Y."/>
            <person name="Koupaei S.K."/>
            <person name="Kim N.R."/>
            <person name="Zhang W."/>
            <person name="Traxler M.F."/>
        </authorList>
    </citation>
    <scope>NUCLEOTIDE SEQUENCE [LARGE SCALE GENOMIC DNA]</scope>
    <source>
        <strain evidence="3 4">F3</strain>
    </source>
</reference>
<gene>
    <name evidence="3" type="ORF">RW095_03285</name>
</gene>
<dbReference type="InterPro" id="IPR050272">
    <property type="entry name" value="Isochorismatase-like_hydrls"/>
</dbReference>
<dbReference type="PANTHER" id="PTHR43540">
    <property type="entry name" value="PEROXYUREIDOACRYLATE/UREIDOACRYLATE AMIDOHYDROLASE-RELATED"/>
    <property type="match status" value="1"/>
</dbReference>
<dbReference type="Proteomes" id="UP001302652">
    <property type="component" value="Chromosome 3"/>
</dbReference>
<dbReference type="PANTHER" id="PTHR43540:SF16">
    <property type="entry name" value="ISOCHORISMATASE-LIKE DOMAIN-CONTAINING PROTEIN"/>
    <property type="match status" value="1"/>
</dbReference>
<proteinExistence type="predicted"/>
<dbReference type="RefSeq" id="WP_317016721.1">
    <property type="nucleotide sequence ID" value="NZ_CP136511.1"/>
</dbReference>
<feature type="domain" description="Isochorismatase-like" evidence="2">
    <location>
        <begin position="2"/>
        <end position="49"/>
    </location>
</feature>
<dbReference type="SUPFAM" id="SSF52499">
    <property type="entry name" value="Isochorismatase-like hydrolases"/>
    <property type="match status" value="1"/>
</dbReference>
<evidence type="ECO:0000313" key="3">
    <source>
        <dbReference type="EMBL" id="WOD14733.1"/>
    </source>
</evidence>
<organism evidence="3 4">
    <name type="scientific">Paraburkholderia kirstenboschensis</name>
    <dbReference type="NCBI Taxonomy" id="1245436"/>
    <lineage>
        <taxon>Bacteria</taxon>
        <taxon>Pseudomonadati</taxon>
        <taxon>Pseudomonadota</taxon>
        <taxon>Betaproteobacteria</taxon>
        <taxon>Burkholderiales</taxon>
        <taxon>Burkholderiaceae</taxon>
        <taxon>Paraburkholderia</taxon>
    </lineage>
</organism>
<dbReference type="EMBL" id="CP136511">
    <property type="protein sequence ID" value="WOD14733.1"/>
    <property type="molecule type" value="Genomic_DNA"/>
</dbReference>
<dbReference type="Gene3D" id="3.40.50.850">
    <property type="entry name" value="Isochorismatase-like"/>
    <property type="match status" value="1"/>
</dbReference>
<dbReference type="InterPro" id="IPR000868">
    <property type="entry name" value="Isochorismatase-like_dom"/>
</dbReference>
<dbReference type="Pfam" id="PF00857">
    <property type="entry name" value="Isochorismatase"/>
    <property type="match status" value="1"/>
</dbReference>
<accession>A0ABZ0EBX2</accession>
<name>A0ABZ0EBX2_9BURK</name>